<evidence type="ECO:0000313" key="4">
    <source>
        <dbReference type="Proteomes" id="UP000076842"/>
    </source>
</evidence>
<name>A0A165J4P4_9BASI</name>
<evidence type="ECO:0000259" key="2">
    <source>
        <dbReference type="Pfam" id="PF08646"/>
    </source>
</evidence>
<protein>
    <recommendedName>
        <fullName evidence="2">Replication factor A C-terminal domain-containing protein</fullName>
    </recommendedName>
</protein>
<keyword evidence="4" id="KW-1185">Reference proteome</keyword>
<gene>
    <name evidence="3" type="ORF">CALCODRAFT_480078</name>
</gene>
<dbReference type="Proteomes" id="UP000076842">
    <property type="component" value="Unassembled WGS sequence"/>
</dbReference>
<dbReference type="STRING" id="1353952.A0A165J4P4"/>
<accession>A0A165J4P4</accession>
<dbReference type="Pfam" id="PF08646">
    <property type="entry name" value="Rep_fac-A_C"/>
    <property type="match status" value="1"/>
</dbReference>
<dbReference type="InterPro" id="IPR013955">
    <property type="entry name" value="Rep_factor-A_C"/>
</dbReference>
<organism evidence="3 4">
    <name type="scientific">Calocera cornea HHB12733</name>
    <dbReference type="NCBI Taxonomy" id="1353952"/>
    <lineage>
        <taxon>Eukaryota</taxon>
        <taxon>Fungi</taxon>
        <taxon>Dikarya</taxon>
        <taxon>Basidiomycota</taxon>
        <taxon>Agaricomycotina</taxon>
        <taxon>Dacrymycetes</taxon>
        <taxon>Dacrymycetales</taxon>
        <taxon>Dacrymycetaceae</taxon>
        <taxon>Calocera</taxon>
    </lineage>
</organism>
<feature type="domain" description="Replication factor A C-terminal" evidence="2">
    <location>
        <begin position="580"/>
        <end position="677"/>
    </location>
</feature>
<evidence type="ECO:0000256" key="1">
    <source>
        <dbReference type="SAM" id="MobiDB-lite"/>
    </source>
</evidence>
<dbReference type="Gene3D" id="2.40.50.140">
    <property type="entry name" value="Nucleic acid-binding proteins"/>
    <property type="match status" value="2"/>
</dbReference>
<proteinExistence type="predicted"/>
<sequence>MPPALDGGVLEALLAADLAPGEPNTRVQLINLYEEADDEGEPLDPPFWHLTLSDGLLQVANVVAGPELIPRLREGALRLYDVVDIVAAERWVTNFGDGLSIIIYEVDRIQGFNGFIGRPDPPAHWERINCPYDGYLRSLNWIPAPNEAVDSQPSSQGSAPPAVDHALAPGLQAAQPGGAGPQQLLRPPQPEQAAQPGGAPGHARPHGAVTIIGVGDVPDHLIAQSQPVVPRPPEPRAYVVDQDFPMNEPLDADAVQHYAENPGLLPGAAAQPDPLPWQMPGWGPPPKITPIQEVVAYNRNVYVIGRVSRITPRNKTVDLVLHDAHSEIDLVIKQCKDPKMSAFERAEGIQVGKVYCVTNLNVVASVQYWCRSYHPAQLVFVAPEAEFLEVPDDGTIPRMHFNLRKIAQLPSIPDRKPVDIACIIVNTSNVMFGRTPAEASFDHAQPAATTRMDMWVADEAGHMGHFVAFDQFWRRLEGSEGRVALLKNVLVDKSRGLSIRTDAAHTQILWDDDVPNHAELLAWWDFAKDDPMQWHVLSAACSANGARSLKVRSLLTAPPLKTIAEVYREKLDEDLRTGTFRIEGTIEFDEAKSVTYQGCATPNCNRKVDLGDVAADHFYHCPLCGQAFFFPVPKYCLQFSLIDRNGQRAQVTAFNTAAESVLGISAENMHELYQDEARFKPVHALNLRSAMTGRYIVTIQGTRKAVGYFRLRRSWIATEFFKVGRAYDDAPEV</sequence>
<feature type="compositionally biased region" description="Low complexity" evidence="1">
    <location>
        <begin position="171"/>
        <end position="197"/>
    </location>
</feature>
<dbReference type="EMBL" id="KV423924">
    <property type="protein sequence ID" value="KZT61369.1"/>
    <property type="molecule type" value="Genomic_DNA"/>
</dbReference>
<dbReference type="InterPro" id="IPR012340">
    <property type="entry name" value="NA-bd_OB-fold"/>
</dbReference>
<reference evidence="3 4" key="1">
    <citation type="journal article" date="2016" name="Mol. Biol. Evol.">
        <title>Comparative Genomics of Early-Diverging Mushroom-Forming Fungi Provides Insights into the Origins of Lignocellulose Decay Capabilities.</title>
        <authorList>
            <person name="Nagy L.G."/>
            <person name="Riley R."/>
            <person name="Tritt A."/>
            <person name="Adam C."/>
            <person name="Daum C."/>
            <person name="Floudas D."/>
            <person name="Sun H."/>
            <person name="Yadav J.S."/>
            <person name="Pangilinan J."/>
            <person name="Larsson K.H."/>
            <person name="Matsuura K."/>
            <person name="Barry K."/>
            <person name="Labutti K."/>
            <person name="Kuo R."/>
            <person name="Ohm R.A."/>
            <person name="Bhattacharya S.S."/>
            <person name="Shirouzu T."/>
            <person name="Yoshinaga Y."/>
            <person name="Martin F.M."/>
            <person name="Grigoriev I.V."/>
            <person name="Hibbett D.S."/>
        </authorList>
    </citation>
    <scope>NUCLEOTIDE SEQUENCE [LARGE SCALE GENOMIC DNA]</scope>
    <source>
        <strain evidence="3 4">HHB12733</strain>
    </source>
</reference>
<dbReference type="SUPFAM" id="SSF50249">
    <property type="entry name" value="Nucleic acid-binding proteins"/>
    <property type="match status" value="2"/>
</dbReference>
<dbReference type="AlphaFoldDB" id="A0A165J4P4"/>
<dbReference type="InParanoid" id="A0A165J4P4"/>
<feature type="region of interest" description="Disordered" evidence="1">
    <location>
        <begin position="171"/>
        <end position="207"/>
    </location>
</feature>
<dbReference type="OrthoDB" id="1751331at2759"/>
<evidence type="ECO:0000313" key="3">
    <source>
        <dbReference type="EMBL" id="KZT61369.1"/>
    </source>
</evidence>